<proteinExistence type="predicted"/>
<keyword evidence="2" id="KW-1185">Reference proteome</keyword>
<dbReference type="EMBL" id="FMUR01000012">
    <property type="protein sequence ID" value="SCY30427.1"/>
    <property type="molecule type" value="Genomic_DNA"/>
</dbReference>
<evidence type="ECO:0000313" key="2">
    <source>
        <dbReference type="Proteomes" id="UP000183047"/>
    </source>
</evidence>
<name>A0A1G5ETZ5_9FIRM</name>
<dbReference type="AlphaFoldDB" id="A0A1G5ETZ5"/>
<accession>A0A1G5ETZ5</accession>
<dbReference type="RefSeq" id="WP_074462648.1">
    <property type="nucleotide sequence ID" value="NZ_FMUR01000012.1"/>
</dbReference>
<evidence type="ECO:0000313" key="1">
    <source>
        <dbReference type="EMBL" id="SCY30427.1"/>
    </source>
</evidence>
<protein>
    <submittedName>
        <fullName evidence="1">Uncharacterized protein</fullName>
    </submittedName>
</protein>
<gene>
    <name evidence="1" type="ORF">SAMN02910451_02082</name>
</gene>
<dbReference type="OrthoDB" id="2000341at2"/>
<organism evidence="1 2">
    <name type="scientific">Butyrivibrio hungatei</name>
    <dbReference type="NCBI Taxonomy" id="185008"/>
    <lineage>
        <taxon>Bacteria</taxon>
        <taxon>Bacillati</taxon>
        <taxon>Bacillota</taxon>
        <taxon>Clostridia</taxon>
        <taxon>Lachnospirales</taxon>
        <taxon>Lachnospiraceae</taxon>
        <taxon>Butyrivibrio</taxon>
    </lineage>
</organism>
<sequence length="246" mass="27597">MNCPNCKRVLPDNISLRINFCPLCGKKLFEDGKDYLIQIACAGHRSSDGNVMMVFLDERQLYEVKPGETICFAVKAGFHALKFRQKIRSKNITLLVNSGYAIKAAYNTVSGLIETNVIKFDDDDEEASEKRVREADLTAPVMVSETGARGFDSVLGVDDPEYEVKATEGFKEGVLSIFSERLEFKGNNDMGKEIVDFKNIVSVKKKMGTIDILCDGNIHKIYSIPKDIYNEVMSFLNNRIEDVRGV</sequence>
<reference evidence="2" key="1">
    <citation type="submission" date="2016-10" db="EMBL/GenBank/DDBJ databases">
        <authorList>
            <person name="Varghese N."/>
            <person name="Submissions S."/>
        </authorList>
    </citation>
    <scope>NUCLEOTIDE SEQUENCE [LARGE SCALE GENOMIC DNA]</scope>
    <source>
        <strain evidence="2">XBD2006</strain>
    </source>
</reference>
<dbReference type="Proteomes" id="UP000183047">
    <property type="component" value="Unassembled WGS sequence"/>
</dbReference>